<dbReference type="GO" id="GO:0005739">
    <property type="term" value="C:mitochondrion"/>
    <property type="evidence" value="ECO:0007669"/>
    <property type="project" value="UniProtKB-SubCell"/>
</dbReference>
<dbReference type="Pfam" id="PF00675">
    <property type="entry name" value="Peptidase_M16"/>
    <property type="match status" value="1"/>
</dbReference>
<dbReference type="InterPro" id="IPR011765">
    <property type="entry name" value="Pept_M16_N"/>
</dbReference>
<gene>
    <name evidence="6" type="primary">CSON011523</name>
</gene>
<protein>
    <submittedName>
        <fullName evidence="6">CSON011523 protein</fullName>
    </submittedName>
</protein>
<dbReference type="FunFam" id="3.30.830.10:FF:000021">
    <property type="entry name" value="Cytochrome b-c1 complex subunit 2"/>
    <property type="match status" value="1"/>
</dbReference>
<dbReference type="GO" id="GO:0016020">
    <property type="term" value="C:membrane"/>
    <property type="evidence" value="ECO:0007669"/>
    <property type="project" value="UniProtKB-ARBA"/>
</dbReference>
<dbReference type="FunFam" id="3.30.830.10:FF:000039">
    <property type="entry name" value="Ubiquinol-cytochrome c reductase core subunit 2"/>
    <property type="match status" value="1"/>
</dbReference>
<evidence type="ECO:0000259" key="5">
    <source>
        <dbReference type="Pfam" id="PF05193"/>
    </source>
</evidence>
<evidence type="ECO:0000259" key="4">
    <source>
        <dbReference type="Pfam" id="PF00675"/>
    </source>
</evidence>
<keyword evidence="2" id="KW-0809">Transit peptide</keyword>
<dbReference type="InterPro" id="IPR011249">
    <property type="entry name" value="Metalloenz_LuxS/M16"/>
</dbReference>
<name>A0A336M3F9_CULSO</name>
<reference evidence="6" key="1">
    <citation type="submission" date="2018-07" db="EMBL/GenBank/DDBJ databases">
        <authorList>
            <person name="Quirk P.G."/>
            <person name="Krulwich T.A."/>
        </authorList>
    </citation>
    <scope>NUCLEOTIDE SEQUENCE</scope>
</reference>
<dbReference type="OMA" id="APKFALY"/>
<dbReference type="PANTHER" id="PTHR11851:SF226">
    <property type="entry name" value="CYTOCHROME B-C1 COMPLEX SUBUNIT 2, MITOCHONDRIAL"/>
    <property type="match status" value="1"/>
</dbReference>
<organism evidence="6">
    <name type="scientific">Culicoides sonorensis</name>
    <name type="common">Biting midge</name>
    <dbReference type="NCBI Taxonomy" id="179676"/>
    <lineage>
        <taxon>Eukaryota</taxon>
        <taxon>Metazoa</taxon>
        <taxon>Ecdysozoa</taxon>
        <taxon>Arthropoda</taxon>
        <taxon>Hexapoda</taxon>
        <taxon>Insecta</taxon>
        <taxon>Pterygota</taxon>
        <taxon>Neoptera</taxon>
        <taxon>Endopterygota</taxon>
        <taxon>Diptera</taxon>
        <taxon>Nematocera</taxon>
        <taxon>Chironomoidea</taxon>
        <taxon>Ceratopogonidae</taxon>
        <taxon>Ceratopogoninae</taxon>
        <taxon>Culicoides</taxon>
        <taxon>Monoculicoides</taxon>
    </lineage>
</organism>
<feature type="domain" description="Peptidase M16 C-terminal" evidence="5">
    <location>
        <begin position="195"/>
        <end position="366"/>
    </location>
</feature>
<dbReference type="EMBL" id="UFQT01000501">
    <property type="protein sequence ID" value="SSX24796.1"/>
    <property type="molecule type" value="Genomic_DNA"/>
</dbReference>
<dbReference type="SUPFAM" id="SSF63411">
    <property type="entry name" value="LuxS/MPP-like metallohydrolase"/>
    <property type="match status" value="2"/>
</dbReference>
<dbReference type="PANTHER" id="PTHR11851">
    <property type="entry name" value="METALLOPROTEASE"/>
    <property type="match status" value="1"/>
</dbReference>
<dbReference type="InterPro" id="IPR050361">
    <property type="entry name" value="MPP/UQCRC_Complex"/>
</dbReference>
<evidence type="ECO:0000313" key="6">
    <source>
        <dbReference type="EMBL" id="SSX24796.1"/>
    </source>
</evidence>
<keyword evidence="3" id="KW-0496">Mitochondrion</keyword>
<evidence type="ECO:0000256" key="2">
    <source>
        <dbReference type="ARBA" id="ARBA00022946"/>
    </source>
</evidence>
<comment type="subcellular location">
    <subcellularLocation>
        <location evidence="1">Mitochondrion</location>
    </subcellularLocation>
</comment>
<sequence>MACNASKTPLLRHLTKRGFASAAPAQSQVARKSGELKTTTLPSKLVVASCESNSPVSRISIVFRAGSRNETPETLGASHLLRIAAGLSTKNATGFAITRNLQEVGGNLSCTTDREVVAYNVEVTRDKLETGLKFLEAAVTGQVFKPWELGDNAYRVKEDIKRVTDCVKAIELVHEASFAGGLGNSIFCPKHNAGKLSSETLQHYFSSTCTANRCAVVGVGIDHQILVGYAQSLGLDTGAGPEGTTTYVGPSEIRWDKGGRSASVAVATQGAGWKDQKDALAHAVLQYAAGVGPYTKRGADNGALTKQIGDGATAKTLNACYSDTGLFGFVVSGEAKAVGKAVEAGVKALKSGSVSDDDVKRGKESLKAAVAYALETEAGLVDVLGQQAAIVGSVQGLDATCSAIDSISASDVKSVARKLAGQKVSVGAVGNLANVPRVNQLN</sequence>
<dbReference type="VEuPathDB" id="VectorBase:CSON011523"/>
<dbReference type="Pfam" id="PF05193">
    <property type="entry name" value="Peptidase_M16_C"/>
    <property type="match status" value="1"/>
</dbReference>
<accession>A0A336M3F9</accession>
<dbReference type="Gene3D" id="3.30.830.10">
    <property type="entry name" value="Metalloenzyme, LuxS/M16 peptidase-like"/>
    <property type="match status" value="2"/>
</dbReference>
<dbReference type="InterPro" id="IPR007863">
    <property type="entry name" value="Peptidase_M16_C"/>
</dbReference>
<proteinExistence type="predicted"/>
<evidence type="ECO:0000256" key="3">
    <source>
        <dbReference type="ARBA" id="ARBA00023128"/>
    </source>
</evidence>
<dbReference type="GO" id="GO:0046872">
    <property type="term" value="F:metal ion binding"/>
    <property type="evidence" value="ECO:0007669"/>
    <property type="project" value="InterPro"/>
</dbReference>
<feature type="domain" description="Peptidase M16 N-terminal" evidence="4">
    <location>
        <begin position="47"/>
        <end position="190"/>
    </location>
</feature>
<dbReference type="AlphaFoldDB" id="A0A336M3F9"/>
<evidence type="ECO:0000256" key="1">
    <source>
        <dbReference type="ARBA" id="ARBA00004173"/>
    </source>
</evidence>